<dbReference type="InterPro" id="IPR010524">
    <property type="entry name" value="Sig_transdc_resp-reg_PrpR_N"/>
</dbReference>
<comment type="caution">
    <text evidence="6">The sequence shown here is derived from an EMBL/GenBank/DDBJ whole genome shotgun (WGS) entry which is preliminary data.</text>
</comment>
<dbReference type="InterPro" id="IPR027417">
    <property type="entry name" value="P-loop_NTPase"/>
</dbReference>
<dbReference type="InterPro" id="IPR002197">
    <property type="entry name" value="HTH_Fis"/>
</dbReference>
<dbReference type="Gene3D" id="3.40.50.10660">
    <property type="entry name" value="PrpR receptor domain-like"/>
    <property type="match status" value="1"/>
</dbReference>
<dbReference type="Gene3D" id="3.40.50.300">
    <property type="entry name" value="P-loop containing nucleotide triphosphate hydrolases"/>
    <property type="match status" value="1"/>
</dbReference>
<dbReference type="InterPro" id="IPR025662">
    <property type="entry name" value="Sigma_54_int_dom_ATP-bd_1"/>
</dbReference>
<evidence type="ECO:0000256" key="2">
    <source>
        <dbReference type="ARBA" id="ARBA00022840"/>
    </source>
</evidence>
<dbReference type="CDD" id="cd00009">
    <property type="entry name" value="AAA"/>
    <property type="match status" value="1"/>
</dbReference>
<dbReference type="SMART" id="SM00382">
    <property type="entry name" value="AAA"/>
    <property type="match status" value="1"/>
</dbReference>
<evidence type="ECO:0000313" key="7">
    <source>
        <dbReference type="Proteomes" id="UP001232973"/>
    </source>
</evidence>
<dbReference type="PANTHER" id="PTHR32071:SF57">
    <property type="entry name" value="C4-DICARBOXYLATE TRANSPORT TRANSCRIPTIONAL REGULATORY PROTEIN DCTD"/>
    <property type="match status" value="1"/>
</dbReference>
<dbReference type="Pfam" id="PF02954">
    <property type="entry name" value="HTH_8"/>
    <property type="match status" value="1"/>
</dbReference>
<keyword evidence="2" id="KW-0067">ATP-binding</keyword>
<dbReference type="Gene3D" id="3.40.50.2300">
    <property type="match status" value="1"/>
</dbReference>
<dbReference type="InterPro" id="IPR058031">
    <property type="entry name" value="AAA_lid_NorR"/>
</dbReference>
<dbReference type="Pfam" id="PF06506">
    <property type="entry name" value="PrpR_N"/>
    <property type="match status" value="1"/>
</dbReference>
<sequence length="656" mass="73554">MEIVLVAPYQRMVRDAQEICRMYGERIKIVHGCMDDGVQLGKRAVENGAGVIISRGGTWVRLSEAVSAPVVEIAVTPYDVLRALQRARGMGRKFGVAGFSNVIASMREWVSMLNVPVVPIEIDDDTEQTRNTVLQAIERERVDCLLGDTTILEYSVDFGVPCVLIESGKEAIWEAIQEAKRLVAARMVERKRHASLHTALDRVHQGILVADREVVQFANRTVLQLIGRDACAGLSIRDCLPPALYEFLENSSGRDSEILQLGAKLWFVERYPLLDDGRFFITLHLVDDIETIERRVRQRRAGTGHVARYTFDDLVGQSPAMRFVISRATQFAQADSSVLIVGETGTGKEMLAQSIHNASSRAQGPFVGVNCAALPEQLLESELFGYEEGAFTGAKRGGKPGLFELAHGGTLFLDEIGETSLHVQQRLLRVLQERQVMRIGGERLISVDVRVVAATNQPLWRFVQEGKFRKDLFFRLDVLRLNTIPLRERREDIPDLTEHMLYQLWYQRKGVGVRPRLDPAIFPLLQAYDWPGNVRELQSMLDYLLATQVQGKIGVEAIEEWVEQKALPPVAGTVDSATSSEGAFRSKLEPYDAPDAKQSVALAQLPGRTMEEIERWAIEQTLAETSGDMTRAAQMLGISRTTLWRKMKQWQTETMA</sequence>
<dbReference type="InterPro" id="IPR009057">
    <property type="entry name" value="Homeodomain-like_sf"/>
</dbReference>
<keyword evidence="1" id="KW-0547">Nucleotide-binding</keyword>
<name>A0ABT9XGT8_9BACL</name>
<dbReference type="InterPro" id="IPR002078">
    <property type="entry name" value="Sigma_54_int"/>
</dbReference>
<dbReference type="Pfam" id="PF00158">
    <property type="entry name" value="Sigma54_activat"/>
    <property type="match status" value="1"/>
</dbReference>
<dbReference type="PRINTS" id="PR01590">
    <property type="entry name" value="HTHFIS"/>
</dbReference>
<dbReference type="SUPFAM" id="SSF159800">
    <property type="entry name" value="PrpR receptor domain-like"/>
    <property type="match status" value="1"/>
</dbReference>
<dbReference type="PROSITE" id="PS00676">
    <property type="entry name" value="SIGMA54_INTERACT_2"/>
    <property type="match status" value="1"/>
</dbReference>
<keyword evidence="7" id="KW-1185">Reference proteome</keyword>
<dbReference type="Gene3D" id="1.10.10.60">
    <property type="entry name" value="Homeodomain-like"/>
    <property type="match status" value="1"/>
</dbReference>
<dbReference type="PROSITE" id="PS00675">
    <property type="entry name" value="SIGMA54_INTERACT_1"/>
    <property type="match status" value="1"/>
</dbReference>
<dbReference type="Gene3D" id="1.10.8.60">
    <property type="match status" value="1"/>
</dbReference>
<reference evidence="6 7" key="1">
    <citation type="submission" date="2023-07" db="EMBL/GenBank/DDBJ databases">
        <title>Genomic Encyclopedia of Type Strains, Phase IV (KMG-IV): sequencing the most valuable type-strain genomes for metagenomic binning, comparative biology and taxonomic classification.</title>
        <authorList>
            <person name="Goeker M."/>
        </authorList>
    </citation>
    <scope>NUCLEOTIDE SEQUENCE [LARGE SCALE GENOMIC DNA]</scope>
    <source>
        <strain evidence="6 7">DSM 4006</strain>
    </source>
</reference>
<keyword evidence="3" id="KW-0805">Transcription regulation</keyword>
<dbReference type="PROSITE" id="PS50045">
    <property type="entry name" value="SIGMA54_INTERACT_4"/>
    <property type="match status" value="1"/>
</dbReference>
<dbReference type="Gene3D" id="3.30.450.20">
    <property type="entry name" value="PAS domain"/>
    <property type="match status" value="1"/>
</dbReference>
<dbReference type="SUPFAM" id="SSF52540">
    <property type="entry name" value="P-loop containing nucleoside triphosphate hydrolases"/>
    <property type="match status" value="1"/>
</dbReference>
<evidence type="ECO:0000256" key="1">
    <source>
        <dbReference type="ARBA" id="ARBA00022741"/>
    </source>
</evidence>
<dbReference type="RefSeq" id="WP_274456322.1">
    <property type="nucleotide sequence ID" value="NZ_CP067097.1"/>
</dbReference>
<dbReference type="Proteomes" id="UP001232973">
    <property type="component" value="Unassembled WGS sequence"/>
</dbReference>
<dbReference type="EMBL" id="JAUSTP010000008">
    <property type="protein sequence ID" value="MDQ0189517.1"/>
    <property type="molecule type" value="Genomic_DNA"/>
</dbReference>
<dbReference type="Pfam" id="PF25601">
    <property type="entry name" value="AAA_lid_14"/>
    <property type="match status" value="1"/>
</dbReference>
<organism evidence="6 7">
    <name type="scientific">Alicyclobacillus cycloheptanicus</name>
    <dbReference type="NCBI Taxonomy" id="1457"/>
    <lineage>
        <taxon>Bacteria</taxon>
        <taxon>Bacillati</taxon>
        <taxon>Bacillota</taxon>
        <taxon>Bacilli</taxon>
        <taxon>Bacillales</taxon>
        <taxon>Alicyclobacillaceae</taxon>
        <taxon>Alicyclobacillus</taxon>
    </lineage>
</organism>
<evidence type="ECO:0000256" key="4">
    <source>
        <dbReference type="ARBA" id="ARBA00023163"/>
    </source>
</evidence>
<gene>
    <name evidence="6" type="ORF">J2S03_001349</name>
</gene>
<dbReference type="InterPro" id="IPR025943">
    <property type="entry name" value="Sigma_54_int_dom_ATP-bd_2"/>
</dbReference>
<dbReference type="PANTHER" id="PTHR32071">
    <property type="entry name" value="TRANSCRIPTIONAL REGULATORY PROTEIN"/>
    <property type="match status" value="1"/>
</dbReference>
<keyword evidence="4" id="KW-0804">Transcription</keyword>
<evidence type="ECO:0000259" key="5">
    <source>
        <dbReference type="PROSITE" id="PS50045"/>
    </source>
</evidence>
<accession>A0ABT9XGT8</accession>
<protein>
    <submittedName>
        <fullName evidence="6">Transcriptional regulator with PAS, ATPase and Fis domain</fullName>
    </submittedName>
</protein>
<evidence type="ECO:0000256" key="3">
    <source>
        <dbReference type="ARBA" id="ARBA00023015"/>
    </source>
</evidence>
<dbReference type="InterPro" id="IPR003593">
    <property type="entry name" value="AAA+_ATPase"/>
</dbReference>
<dbReference type="SUPFAM" id="SSF46689">
    <property type="entry name" value="Homeodomain-like"/>
    <property type="match status" value="1"/>
</dbReference>
<feature type="domain" description="Sigma-54 factor interaction" evidence="5">
    <location>
        <begin position="314"/>
        <end position="546"/>
    </location>
</feature>
<evidence type="ECO:0000313" key="6">
    <source>
        <dbReference type="EMBL" id="MDQ0189517.1"/>
    </source>
</evidence>
<proteinExistence type="predicted"/>